<dbReference type="OrthoDB" id="1859706at2"/>
<dbReference type="Proteomes" id="UP000260828">
    <property type="component" value="Unassembled WGS sequence"/>
</dbReference>
<evidence type="ECO:0000313" key="3">
    <source>
        <dbReference type="Proteomes" id="UP000095765"/>
    </source>
</evidence>
<dbReference type="EMBL" id="QVME01000008">
    <property type="protein sequence ID" value="RGE66412.1"/>
    <property type="molecule type" value="Genomic_DNA"/>
</dbReference>
<dbReference type="Proteomes" id="UP000095765">
    <property type="component" value="Unassembled WGS sequence"/>
</dbReference>
<evidence type="ECO:0000313" key="1">
    <source>
        <dbReference type="EMBL" id="CUQ22079.1"/>
    </source>
</evidence>
<name>A0A174USZ0_9FIRM</name>
<proteinExistence type="predicted"/>
<dbReference type="RefSeq" id="WP_055246138.1">
    <property type="nucleotide sequence ID" value="NZ_CABIWA010000015.1"/>
</dbReference>
<evidence type="ECO:0000313" key="4">
    <source>
        <dbReference type="Proteomes" id="UP000260828"/>
    </source>
</evidence>
<accession>A0A174USZ0</accession>
<evidence type="ECO:0000313" key="2">
    <source>
        <dbReference type="EMBL" id="RGE66412.1"/>
    </source>
</evidence>
<gene>
    <name evidence="2" type="ORF">DXC40_14130</name>
    <name evidence="1" type="ORF">ERS852551_03592</name>
</gene>
<protein>
    <submittedName>
        <fullName evidence="1">Uncharacterized protein</fullName>
    </submittedName>
</protein>
<dbReference type="AlphaFoldDB" id="A0A174USZ0"/>
<dbReference type="EMBL" id="CZBE01000038">
    <property type="protein sequence ID" value="CUQ22079.1"/>
    <property type="molecule type" value="Genomic_DNA"/>
</dbReference>
<organism evidence="1 3">
    <name type="scientific">Anaerotruncus colihominis</name>
    <dbReference type="NCBI Taxonomy" id="169435"/>
    <lineage>
        <taxon>Bacteria</taxon>
        <taxon>Bacillati</taxon>
        <taxon>Bacillota</taxon>
        <taxon>Clostridia</taxon>
        <taxon>Eubacteriales</taxon>
        <taxon>Oscillospiraceae</taxon>
        <taxon>Anaerotruncus</taxon>
    </lineage>
</organism>
<reference evidence="2 4" key="2">
    <citation type="submission" date="2018-08" db="EMBL/GenBank/DDBJ databases">
        <title>A genome reference for cultivated species of the human gut microbiota.</title>
        <authorList>
            <person name="Zou Y."/>
            <person name="Xue W."/>
            <person name="Luo G."/>
        </authorList>
    </citation>
    <scope>NUCLEOTIDE SEQUENCE [LARGE SCALE GENOMIC DNA]</scope>
    <source>
        <strain evidence="2 4">TF05-12AC</strain>
    </source>
</reference>
<sequence length="122" mass="13136">MNRMQFGTYLFDQNPRRIELSRAHNLAAHTLPGTGVAMQDTGPRCRTARCEGEVFGDTADTALDRLASLAAACAPGLRGTLYLPTGEQFTAAVSRFAYTAQGDGRVLAYVIDFLEYGVEAAS</sequence>
<reference evidence="1 3" key="1">
    <citation type="submission" date="2015-09" db="EMBL/GenBank/DDBJ databases">
        <authorList>
            <consortium name="Pathogen Informatics"/>
        </authorList>
    </citation>
    <scope>NUCLEOTIDE SEQUENCE [LARGE SCALE GENOMIC DNA]</scope>
    <source>
        <strain evidence="1 3">2789STDY5834939</strain>
    </source>
</reference>